<gene>
    <name evidence="6" type="ORF">J2S07_000137</name>
</gene>
<sequence>MTASTHLHITTWVITLILFFVAVGLQKSGNLKAQKIVHMILRLFYLLTFATGGMLVHLMFSSYPVQYVLKVIFGILVIGFMEMVLARMKKEKKSSIIWILFIVSLVIVLYLGFYLPLGFRI</sequence>
<dbReference type="InterPro" id="IPR010899">
    <property type="entry name" value="UPF0344"/>
</dbReference>
<comment type="subcellular location">
    <subcellularLocation>
        <location evidence="5">Cell membrane</location>
        <topology evidence="5">Multi-pass membrane protein</topology>
    </subcellularLocation>
</comment>
<dbReference type="HAMAP" id="MF_01536">
    <property type="entry name" value="UPF0344"/>
    <property type="match status" value="1"/>
</dbReference>
<evidence type="ECO:0000256" key="2">
    <source>
        <dbReference type="ARBA" id="ARBA00022692"/>
    </source>
</evidence>
<evidence type="ECO:0000256" key="5">
    <source>
        <dbReference type="HAMAP-Rule" id="MF_01536"/>
    </source>
</evidence>
<feature type="transmembrane region" description="Helical" evidence="5">
    <location>
        <begin position="66"/>
        <end position="85"/>
    </location>
</feature>
<dbReference type="EMBL" id="JAUSTU010000001">
    <property type="protein sequence ID" value="MDQ0153839.1"/>
    <property type="molecule type" value="Genomic_DNA"/>
</dbReference>
<organism evidence="6 7">
    <name type="scientific">Anoxybacillus andreesenii</name>
    <dbReference type="NCBI Taxonomy" id="1325932"/>
    <lineage>
        <taxon>Bacteria</taxon>
        <taxon>Bacillati</taxon>
        <taxon>Bacillota</taxon>
        <taxon>Bacilli</taxon>
        <taxon>Bacillales</taxon>
        <taxon>Anoxybacillaceae</taxon>
        <taxon>Anoxybacillus</taxon>
    </lineage>
</organism>
<name>A0ABT9UYR8_9BACL</name>
<comment type="caution">
    <text evidence="6">The sequence shown here is derived from an EMBL/GenBank/DDBJ whole genome shotgun (WGS) entry which is preliminary data.</text>
</comment>
<dbReference type="RefSeq" id="WP_307148465.1">
    <property type="nucleotide sequence ID" value="NZ_JAUSTU010000001.1"/>
</dbReference>
<evidence type="ECO:0000256" key="3">
    <source>
        <dbReference type="ARBA" id="ARBA00022989"/>
    </source>
</evidence>
<keyword evidence="1 5" id="KW-1003">Cell membrane</keyword>
<evidence type="ECO:0000256" key="1">
    <source>
        <dbReference type="ARBA" id="ARBA00022475"/>
    </source>
</evidence>
<dbReference type="Proteomes" id="UP001231362">
    <property type="component" value="Unassembled WGS sequence"/>
</dbReference>
<reference evidence="6 7" key="1">
    <citation type="submission" date="2023-07" db="EMBL/GenBank/DDBJ databases">
        <title>Genomic Encyclopedia of Type Strains, Phase IV (KMG-IV): sequencing the most valuable type-strain genomes for metagenomic binning, comparative biology and taxonomic classification.</title>
        <authorList>
            <person name="Goeker M."/>
        </authorList>
    </citation>
    <scope>NUCLEOTIDE SEQUENCE [LARGE SCALE GENOMIC DNA]</scope>
    <source>
        <strain evidence="6 7">DSM 23948</strain>
    </source>
</reference>
<feature type="transmembrane region" description="Helical" evidence="5">
    <location>
        <begin position="97"/>
        <end position="117"/>
    </location>
</feature>
<dbReference type="Pfam" id="PF07457">
    <property type="entry name" value="DUF1516"/>
    <property type="match status" value="1"/>
</dbReference>
<evidence type="ECO:0000313" key="6">
    <source>
        <dbReference type="EMBL" id="MDQ0153839.1"/>
    </source>
</evidence>
<keyword evidence="4 5" id="KW-0472">Membrane</keyword>
<keyword evidence="2 5" id="KW-0812">Transmembrane</keyword>
<keyword evidence="7" id="KW-1185">Reference proteome</keyword>
<accession>A0ABT9UYR8</accession>
<protein>
    <recommendedName>
        <fullName evidence="5">UPF0344 protein J2S07_000137</fullName>
    </recommendedName>
</protein>
<evidence type="ECO:0000313" key="7">
    <source>
        <dbReference type="Proteomes" id="UP001231362"/>
    </source>
</evidence>
<comment type="similarity">
    <text evidence="5">Belongs to the UPF0344 family.</text>
</comment>
<evidence type="ECO:0000256" key="4">
    <source>
        <dbReference type="ARBA" id="ARBA00023136"/>
    </source>
</evidence>
<feature type="transmembrane region" description="Helical" evidence="5">
    <location>
        <begin position="37"/>
        <end position="60"/>
    </location>
</feature>
<feature type="transmembrane region" description="Helical" evidence="5">
    <location>
        <begin position="6"/>
        <end position="25"/>
    </location>
</feature>
<keyword evidence="3 5" id="KW-1133">Transmembrane helix</keyword>
<proteinExistence type="inferred from homology"/>